<dbReference type="PANTHER" id="PTHR35357:SF17">
    <property type="entry name" value="PECTINESTERASE INHIBITOR 12"/>
    <property type="match status" value="1"/>
</dbReference>
<evidence type="ECO:0000313" key="6">
    <source>
        <dbReference type="Proteomes" id="UP000823775"/>
    </source>
</evidence>
<evidence type="ECO:0000256" key="1">
    <source>
        <dbReference type="ARBA" id="ARBA00022729"/>
    </source>
</evidence>
<dbReference type="PANTHER" id="PTHR35357">
    <property type="entry name" value="OS02G0537100 PROTEIN"/>
    <property type="match status" value="1"/>
</dbReference>
<dbReference type="InterPro" id="IPR034088">
    <property type="entry name" value="Pla_a_1-like"/>
</dbReference>
<protein>
    <recommendedName>
        <fullName evidence="4">Pectinesterase inhibitor domain-containing protein</fullName>
    </recommendedName>
</protein>
<dbReference type="InterPro" id="IPR006501">
    <property type="entry name" value="Pectinesterase_inhib_dom"/>
</dbReference>
<accession>A0ABS8V253</accession>
<feature type="domain" description="Pectinesterase inhibitor" evidence="4">
    <location>
        <begin position="2"/>
        <end position="109"/>
    </location>
</feature>
<keyword evidence="2" id="KW-1015">Disulfide bond</keyword>
<dbReference type="InterPro" id="IPR035513">
    <property type="entry name" value="Invertase/methylesterase_inhib"/>
</dbReference>
<feature type="non-terminal residue" evidence="5">
    <location>
        <position position="116"/>
    </location>
</feature>
<keyword evidence="6" id="KW-1185">Reference proteome</keyword>
<dbReference type="SUPFAM" id="SSF101148">
    <property type="entry name" value="Plant invertase/pectin methylesterase inhibitor"/>
    <property type="match status" value="1"/>
</dbReference>
<gene>
    <name evidence="5" type="ORF">HAX54_027109</name>
</gene>
<name>A0ABS8V253_DATST</name>
<keyword evidence="1" id="KW-0732">Signal</keyword>
<sequence length="116" mass="13471">MISIRLIRYNVTDTRCHVKILLMDKNLDPYIRRCLRDCFELYSDAITSIKLAMKSYNTKKYYDANIQISSIMDAATTCEDGFKEKNDLVSPLTERNEITFQLSAMTLSIMNLVKNN</sequence>
<dbReference type="EMBL" id="JACEIK010003296">
    <property type="protein sequence ID" value="MCD9641163.1"/>
    <property type="molecule type" value="Genomic_DNA"/>
</dbReference>
<dbReference type="CDD" id="cd15795">
    <property type="entry name" value="PMEI-Pla_a_1_like"/>
    <property type="match status" value="1"/>
</dbReference>
<organism evidence="5 6">
    <name type="scientific">Datura stramonium</name>
    <name type="common">Jimsonweed</name>
    <name type="synonym">Common thornapple</name>
    <dbReference type="NCBI Taxonomy" id="4076"/>
    <lineage>
        <taxon>Eukaryota</taxon>
        <taxon>Viridiplantae</taxon>
        <taxon>Streptophyta</taxon>
        <taxon>Embryophyta</taxon>
        <taxon>Tracheophyta</taxon>
        <taxon>Spermatophyta</taxon>
        <taxon>Magnoliopsida</taxon>
        <taxon>eudicotyledons</taxon>
        <taxon>Gunneridae</taxon>
        <taxon>Pentapetalae</taxon>
        <taxon>asterids</taxon>
        <taxon>lamiids</taxon>
        <taxon>Solanales</taxon>
        <taxon>Solanaceae</taxon>
        <taxon>Solanoideae</taxon>
        <taxon>Datureae</taxon>
        <taxon>Datura</taxon>
    </lineage>
</organism>
<reference evidence="5 6" key="1">
    <citation type="journal article" date="2021" name="BMC Genomics">
        <title>Datura genome reveals duplications of psychoactive alkaloid biosynthetic genes and high mutation rate following tissue culture.</title>
        <authorList>
            <person name="Rajewski A."/>
            <person name="Carter-House D."/>
            <person name="Stajich J."/>
            <person name="Litt A."/>
        </authorList>
    </citation>
    <scope>NUCLEOTIDE SEQUENCE [LARGE SCALE GENOMIC DNA]</scope>
    <source>
        <strain evidence="5">AR-01</strain>
    </source>
</reference>
<dbReference type="Proteomes" id="UP000823775">
    <property type="component" value="Unassembled WGS sequence"/>
</dbReference>
<evidence type="ECO:0000259" key="4">
    <source>
        <dbReference type="SMART" id="SM00856"/>
    </source>
</evidence>
<comment type="similarity">
    <text evidence="3">Belongs to the PMEI family.</text>
</comment>
<evidence type="ECO:0000256" key="2">
    <source>
        <dbReference type="ARBA" id="ARBA00023157"/>
    </source>
</evidence>
<evidence type="ECO:0000313" key="5">
    <source>
        <dbReference type="EMBL" id="MCD9641163.1"/>
    </source>
</evidence>
<evidence type="ECO:0000256" key="3">
    <source>
        <dbReference type="ARBA" id="ARBA00038471"/>
    </source>
</evidence>
<dbReference type="Pfam" id="PF04043">
    <property type="entry name" value="PMEI"/>
    <property type="match status" value="1"/>
</dbReference>
<dbReference type="SMART" id="SM00856">
    <property type="entry name" value="PMEI"/>
    <property type="match status" value="1"/>
</dbReference>
<proteinExistence type="inferred from homology"/>
<comment type="caution">
    <text evidence="5">The sequence shown here is derived from an EMBL/GenBank/DDBJ whole genome shotgun (WGS) entry which is preliminary data.</text>
</comment>
<dbReference type="Gene3D" id="1.20.140.40">
    <property type="entry name" value="Invertase/pectin methylesterase inhibitor family protein"/>
    <property type="match status" value="1"/>
</dbReference>
<dbReference type="NCBIfam" id="TIGR01614">
    <property type="entry name" value="PME_inhib"/>
    <property type="match status" value="1"/>
</dbReference>